<keyword evidence="2" id="KW-0805">Transcription regulation</keyword>
<dbReference type="Pfam" id="PF00359">
    <property type="entry name" value="PTS_EIIA_2"/>
    <property type="match status" value="1"/>
</dbReference>
<evidence type="ECO:0000256" key="4">
    <source>
        <dbReference type="ARBA" id="ARBA00023163"/>
    </source>
</evidence>
<dbReference type="PANTHER" id="PTHR30185:SF13">
    <property type="entry name" value="LICABCH OPERON REGULATOR-RELATED"/>
    <property type="match status" value="1"/>
</dbReference>
<evidence type="ECO:0000256" key="3">
    <source>
        <dbReference type="ARBA" id="ARBA00023159"/>
    </source>
</evidence>
<evidence type="ECO:0000259" key="5">
    <source>
        <dbReference type="PROSITE" id="PS51372"/>
    </source>
</evidence>
<dbReference type="InterPro" id="IPR013196">
    <property type="entry name" value="HTH_11"/>
</dbReference>
<evidence type="ECO:0000256" key="2">
    <source>
        <dbReference type="ARBA" id="ARBA00023015"/>
    </source>
</evidence>
<dbReference type="EMBL" id="FQZO01000003">
    <property type="protein sequence ID" value="SHJ10594.1"/>
    <property type="molecule type" value="Genomic_DNA"/>
</dbReference>
<dbReference type="PANTHER" id="PTHR30185">
    <property type="entry name" value="CRYPTIC BETA-GLUCOSIDE BGL OPERON ANTITERMINATOR"/>
    <property type="match status" value="1"/>
</dbReference>
<dbReference type="InterPro" id="IPR050661">
    <property type="entry name" value="BglG_antiterminators"/>
</dbReference>
<dbReference type="InterPro" id="IPR011608">
    <property type="entry name" value="PRD"/>
</dbReference>
<dbReference type="PROSITE" id="PS51372">
    <property type="entry name" value="PRD_2"/>
    <property type="match status" value="2"/>
</dbReference>
<reference evidence="6 7" key="1">
    <citation type="submission" date="2016-11" db="EMBL/GenBank/DDBJ databases">
        <authorList>
            <person name="Jaros S."/>
            <person name="Januszkiewicz K."/>
            <person name="Wedrychowicz H."/>
        </authorList>
    </citation>
    <scope>NUCLEOTIDE SEQUENCE [LARGE SCALE GENOMIC DNA]</scope>
    <source>
        <strain evidence="6 7">DSM 21864</strain>
    </source>
</reference>
<evidence type="ECO:0000256" key="1">
    <source>
        <dbReference type="ARBA" id="ARBA00022737"/>
    </source>
</evidence>
<dbReference type="AlphaFoldDB" id="A0A1M6GKZ3"/>
<dbReference type="Gene3D" id="1.10.1790.10">
    <property type="entry name" value="PRD domain"/>
    <property type="match status" value="2"/>
</dbReference>
<dbReference type="GO" id="GO:0006355">
    <property type="term" value="P:regulation of DNA-templated transcription"/>
    <property type="evidence" value="ECO:0007669"/>
    <property type="project" value="InterPro"/>
</dbReference>
<dbReference type="InterPro" id="IPR036634">
    <property type="entry name" value="PRD_sf"/>
</dbReference>
<gene>
    <name evidence="6" type="ORF">SAMN05444401_2155</name>
</gene>
<feature type="domain" description="PRD" evidence="5">
    <location>
        <begin position="193"/>
        <end position="298"/>
    </location>
</feature>
<dbReference type="InterPro" id="IPR002178">
    <property type="entry name" value="PTS_EIIA_type-2_dom"/>
</dbReference>
<dbReference type="InterPro" id="IPR016152">
    <property type="entry name" value="PTrfase/Anion_transptr"/>
</dbReference>
<keyword evidence="4" id="KW-0804">Transcription</keyword>
<organism evidence="6 7">
    <name type="scientific">Clostridium amylolyticum</name>
    <dbReference type="NCBI Taxonomy" id="1121298"/>
    <lineage>
        <taxon>Bacteria</taxon>
        <taxon>Bacillati</taxon>
        <taxon>Bacillota</taxon>
        <taxon>Clostridia</taxon>
        <taxon>Eubacteriales</taxon>
        <taxon>Clostridiaceae</taxon>
        <taxon>Clostridium</taxon>
    </lineage>
</organism>
<dbReference type="Gene3D" id="1.10.10.10">
    <property type="entry name" value="Winged helix-like DNA-binding domain superfamily/Winged helix DNA-binding domain"/>
    <property type="match status" value="1"/>
</dbReference>
<dbReference type="STRING" id="1121298.SAMN05444401_2155"/>
<dbReference type="Gene3D" id="3.40.930.10">
    <property type="entry name" value="Mannitol-specific EII, Chain A"/>
    <property type="match status" value="1"/>
</dbReference>
<protein>
    <submittedName>
        <fullName evidence="6">Transcriptional antiterminator</fullName>
    </submittedName>
</protein>
<dbReference type="Proteomes" id="UP000184080">
    <property type="component" value="Unassembled WGS sequence"/>
</dbReference>
<sequence length="639" mass="75350">MKSLHKRQIIIINKLILEDKPITSKQLAFFVGVSVRTIKSDIVEINEKIAHYHIRIMSKPREGYWIVIDENADIEELSKITDAKIVKKFDDTPKFNYERINYIIKKLLVVDYHIKLEDLMDEIFVSRSTLTQDLKEIRSLLSKFRLKVVSRSNYGIIIEGSEIDKRLCIAEYFFHYNNRANYSIASENMFTVGKSKEEYDSILRFIKEVCDKYNILLSDFSLNNFAIHVFVSIRRCTFYNYIKAEDTLKENVEDSIEFKAATELTKKLEDYYEFMLPIGETIYYSLHLKSKRISSEDQINAQEKQKLRDCILSIIEEVKSNFDVNFENDKELYDYLYLHIAQMITRLRNNMVIRNPLAHDNLRRYLFATKITYTACMIIEKTYDVKIDINEFGYLVLYFNLALCKIENKKKIRIALVSGRGRPESTMYLNEITEYFSHEKYEVKMLDNSQIILGDYKNIDLLVSTYTLTTPPNVPSITIEDDSYLDEIRKALNKIKVNNLDFKKYFKEEYSCFNLDGNTKEEVLENLYDKFIELKFIDKLPEKNKAFVSNEIGNGIVHFQDLFRICRKGFFFIAVLNKPVLWDQDVVRVLIMLKTKRDGDKDLSTLCKIISKWANNPDMVESLIENMNYSMFLSDIKNV</sequence>
<dbReference type="Pfam" id="PF05043">
    <property type="entry name" value="Mga"/>
    <property type="match status" value="1"/>
</dbReference>
<keyword evidence="1" id="KW-0677">Repeat</keyword>
<evidence type="ECO:0000313" key="6">
    <source>
        <dbReference type="EMBL" id="SHJ10594.1"/>
    </source>
</evidence>
<accession>A0A1M6GKZ3</accession>
<dbReference type="Pfam" id="PF00874">
    <property type="entry name" value="PRD"/>
    <property type="match status" value="2"/>
</dbReference>
<feature type="domain" description="PRD" evidence="5">
    <location>
        <begin position="302"/>
        <end position="409"/>
    </location>
</feature>
<dbReference type="InterPro" id="IPR036388">
    <property type="entry name" value="WH-like_DNA-bd_sf"/>
</dbReference>
<dbReference type="SUPFAM" id="SSF63520">
    <property type="entry name" value="PTS-regulatory domain, PRD"/>
    <property type="match status" value="2"/>
</dbReference>
<dbReference type="InterPro" id="IPR007737">
    <property type="entry name" value="Mga_HTH"/>
</dbReference>
<proteinExistence type="predicted"/>
<keyword evidence="3" id="KW-0010">Activator</keyword>
<dbReference type="RefSeq" id="WP_073006364.1">
    <property type="nucleotide sequence ID" value="NZ_FQZO01000003.1"/>
</dbReference>
<dbReference type="SUPFAM" id="SSF55804">
    <property type="entry name" value="Phoshotransferase/anion transport protein"/>
    <property type="match status" value="1"/>
</dbReference>
<name>A0A1M6GKZ3_9CLOT</name>
<dbReference type="Pfam" id="PF08279">
    <property type="entry name" value="HTH_11"/>
    <property type="match status" value="1"/>
</dbReference>
<keyword evidence="7" id="KW-1185">Reference proteome</keyword>
<evidence type="ECO:0000313" key="7">
    <source>
        <dbReference type="Proteomes" id="UP000184080"/>
    </source>
</evidence>